<dbReference type="PROSITE" id="PS50888">
    <property type="entry name" value="BHLH"/>
    <property type="match status" value="1"/>
</dbReference>
<dbReference type="SUPFAM" id="SSF47459">
    <property type="entry name" value="HLH, helix-loop-helix DNA-binding domain"/>
    <property type="match status" value="1"/>
</dbReference>
<keyword evidence="4" id="KW-0175">Coiled coil</keyword>
<keyword evidence="2" id="KW-0805">Transcription regulation</keyword>
<dbReference type="SMART" id="SM00353">
    <property type="entry name" value="HLH"/>
    <property type="match status" value="1"/>
</dbReference>
<reference evidence="6 7" key="1">
    <citation type="submission" date="2022-12" db="EMBL/GenBank/DDBJ databases">
        <title>Chromosome-scale assembly of the Ensete ventricosum genome.</title>
        <authorList>
            <person name="Dussert Y."/>
            <person name="Stocks J."/>
            <person name="Wendawek A."/>
            <person name="Woldeyes F."/>
            <person name="Nichols R.A."/>
            <person name="Borrell J.S."/>
        </authorList>
    </citation>
    <scope>NUCLEOTIDE SEQUENCE [LARGE SCALE GENOMIC DNA]</scope>
    <source>
        <strain evidence="7">cv. Maze</strain>
        <tissue evidence="6">Seeds</tissue>
    </source>
</reference>
<evidence type="ECO:0000259" key="5">
    <source>
        <dbReference type="PROSITE" id="PS50888"/>
    </source>
</evidence>
<dbReference type="Pfam" id="PF00010">
    <property type="entry name" value="HLH"/>
    <property type="match status" value="1"/>
</dbReference>
<evidence type="ECO:0000256" key="3">
    <source>
        <dbReference type="ARBA" id="ARBA00023163"/>
    </source>
</evidence>
<evidence type="ECO:0000313" key="7">
    <source>
        <dbReference type="Proteomes" id="UP001222027"/>
    </source>
</evidence>
<evidence type="ECO:0000256" key="1">
    <source>
        <dbReference type="ARBA" id="ARBA00005510"/>
    </source>
</evidence>
<evidence type="ECO:0000256" key="4">
    <source>
        <dbReference type="SAM" id="Coils"/>
    </source>
</evidence>
<dbReference type="InterPro" id="IPR036638">
    <property type="entry name" value="HLH_DNA-bd_sf"/>
</dbReference>
<gene>
    <name evidence="6" type="ORF">OPV22_017885</name>
</gene>
<organism evidence="6 7">
    <name type="scientific">Ensete ventricosum</name>
    <name type="common">Abyssinian banana</name>
    <name type="synonym">Musa ensete</name>
    <dbReference type="NCBI Taxonomy" id="4639"/>
    <lineage>
        <taxon>Eukaryota</taxon>
        <taxon>Viridiplantae</taxon>
        <taxon>Streptophyta</taxon>
        <taxon>Embryophyta</taxon>
        <taxon>Tracheophyta</taxon>
        <taxon>Spermatophyta</taxon>
        <taxon>Magnoliopsida</taxon>
        <taxon>Liliopsida</taxon>
        <taxon>Zingiberales</taxon>
        <taxon>Musaceae</taxon>
        <taxon>Ensete</taxon>
    </lineage>
</organism>
<dbReference type="Proteomes" id="UP001222027">
    <property type="component" value="Unassembled WGS sequence"/>
</dbReference>
<protein>
    <recommendedName>
        <fullName evidence="5">BHLH domain-containing protein</fullName>
    </recommendedName>
</protein>
<dbReference type="AlphaFoldDB" id="A0AAV8R0Q2"/>
<dbReference type="EMBL" id="JAQQAF010000005">
    <property type="protein sequence ID" value="KAJ8485400.1"/>
    <property type="molecule type" value="Genomic_DNA"/>
</dbReference>
<evidence type="ECO:0000256" key="2">
    <source>
        <dbReference type="ARBA" id="ARBA00023015"/>
    </source>
</evidence>
<sequence>MSRLSCLKRPPAFSQFGNQDSLHGPPQLCVNSAKGVVEPTNGIMSLIPRGSTWRENTLDVQRPERRSMGSRPPSCAQDHVIAERRRRERLNQQFLELSTIIPGLKKTDKVSLLGDAINYIRQLEEKVKTLEEKASEKTVASTMLVKKSEHHRADNHISSSEANHSSHAFPKITASLDGNSFSLVRIQCEKRKGPFVKVLSEIEKHHLSVVNTSAMPFASSSLNIAVTAQAMHLTLDLLDGTLQAI</sequence>
<dbReference type="InterPro" id="IPR011598">
    <property type="entry name" value="bHLH_dom"/>
</dbReference>
<feature type="coiled-coil region" evidence="4">
    <location>
        <begin position="113"/>
        <end position="140"/>
    </location>
</feature>
<name>A0AAV8R0Q2_ENSVE</name>
<dbReference type="GO" id="GO:0046983">
    <property type="term" value="F:protein dimerization activity"/>
    <property type="evidence" value="ECO:0007669"/>
    <property type="project" value="InterPro"/>
</dbReference>
<dbReference type="Gene3D" id="4.10.280.10">
    <property type="entry name" value="Helix-loop-helix DNA-binding domain"/>
    <property type="match status" value="1"/>
</dbReference>
<dbReference type="PANTHER" id="PTHR45959:SF59">
    <property type="entry name" value="BHLH DOMAIN-CONTAINING PROTEIN"/>
    <property type="match status" value="1"/>
</dbReference>
<evidence type="ECO:0000313" key="6">
    <source>
        <dbReference type="EMBL" id="KAJ8485400.1"/>
    </source>
</evidence>
<proteinExistence type="inferred from homology"/>
<feature type="domain" description="BHLH" evidence="5">
    <location>
        <begin position="74"/>
        <end position="123"/>
    </location>
</feature>
<dbReference type="PANTHER" id="PTHR45959">
    <property type="entry name" value="BHLH TRANSCRIPTION FACTOR"/>
    <property type="match status" value="1"/>
</dbReference>
<dbReference type="InterPro" id="IPR052610">
    <property type="entry name" value="bHLH_transcription_regulator"/>
</dbReference>
<comment type="caution">
    <text evidence="6">The sequence shown here is derived from an EMBL/GenBank/DDBJ whole genome shotgun (WGS) entry which is preliminary data.</text>
</comment>
<comment type="similarity">
    <text evidence="1">Belongs to the bHLH protein family.</text>
</comment>
<keyword evidence="7" id="KW-1185">Reference proteome</keyword>
<keyword evidence="3" id="KW-0804">Transcription</keyword>
<accession>A0AAV8R0Q2</accession>